<evidence type="ECO:0000313" key="9">
    <source>
        <dbReference type="Proteomes" id="UP001437256"/>
    </source>
</evidence>
<keyword evidence="4 6" id="KW-0472">Membrane</keyword>
<feature type="transmembrane region" description="Helical" evidence="6">
    <location>
        <begin position="115"/>
        <end position="132"/>
    </location>
</feature>
<comment type="subcellular location">
    <subcellularLocation>
        <location evidence="1">Membrane</location>
        <topology evidence="1">Multi-pass membrane protein</topology>
    </subcellularLocation>
</comment>
<evidence type="ECO:0000256" key="5">
    <source>
        <dbReference type="SAM" id="MobiDB-lite"/>
    </source>
</evidence>
<feature type="transmembrane region" description="Helical" evidence="6">
    <location>
        <begin position="404"/>
        <end position="428"/>
    </location>
</feature>
<sequence>MAEETSPLLANAHDEPQNRHATIQTSPSTHTVGENGTEPGTSTANLISIIGPLTIGIFLSAMDQTVIVASYPLIGNELKQLQKTSWIATSYMLTVTTFQPLYGKLSDIFGRKTCLLFTYCVFGIGCLLCGLSKTMDQLILSRALAGIGGGGIPTVGNIIVSDVVPLRSRGTWQGFINIIFSTGSMIGAPLGGLLADTIGWRWAFLIQVPIVVAAFLSVSLTLHLPQTEVSDFKTKIKRVDFLGAVTLIFCIFFFLFGLERGGNVAWNDQYTTGALVISGVSFILFALTEMKWAREPFAPRRIIVNPSLIAAYLVNFFAIASEMSMVFQVSLYYQAVRSFSAAQAGLAILPAIAGGVLGSLTGGLVIQATGKYYLITALACFLQVVGLLDVVLGSGIVFASVVGISAGLFVSMLGNGAAVTTSLVALIANAGKEDQAIATAVSYLFRSLGAVVGISAGSTILQDTLRSILRHRLTGHDVNEIVRRVRESLQYLDQLDPETRAVVKTSYESSIQVAMWYSVGLAVCTFACSLFIKEKPLSRS</sequence>
<feature type="transmembrane region" description="Helical" evidence="6">
    <location>
        <begin position="309"/>
        <end position="333"/>
    </location>
</feature>
<feature type="compositionally biased region" description="Polar residues" evidence="5">
    <location>
        <begin position="19"/>
        <end position="37"/>
    </location>
</feature>
<feature type="region of interest" description="Disordered" evidence="5">
    <location>
        <begin position="1"/>
        <end position="37"/>
    </location>
</feature>
<keyword evidence="2 6" id="KW-0812">Transmembrane</keyword>
<name>A0ABR2ZUB9_9AGAR</name>
<dbReference type="EMBL" id="JBBXMP010000053">
    <property type="protein sequence ID" value="KAL0065003.1"/>
    <property type="molecule type" value="Genomic_DNA"/>
</dbReference>
<evidence type="ECO:0000256" key="1">
    <source>
        <dbReference type="ARBA" id="ARBA00004141"/>
    </source>
</evidence>
<dbReference type="PROSITE" id="PS50850">
    <property type="entry name" value="MFS"/>
    <property type="match status" value="1"/>
</dbReference>
<evidence type="ECO:0000259" key="7">
    <source>
        <dbReference type="PROSITE" id="PS50850"/>
    </source>
</evidence>
<evidence type="ECO:0000256" key="4">
    <source>
        <dbReference type="ARBA" id="ARBA00023136"/>
    </source>
</evidence>
<feature type="transmembrane region" description="Helical" evidence="6">
    <location>
        <begin position="514"/>
        <end position="532"/>
    </location>
</feature>
<protein>
    <recommendedName>
        <fullName evidence="7">Major facilitator superfamily (MFS) profile domain-containing protein</fullName>
    </recommendedName>
</protein>
<accession>A0ABR2ZUB9</accession>
<dbReference type="PANTHER" id="PTHR23501:SF84">
    <property type="entry name" value="VACUOLAR MEMBRANE AMINO ACID UPTAKE TRANSPORTER FNX2"/>
    <property type="match status" value="1"/>
</dbReference>
<dbReference type="InterPro" id="IPR020846">
    <property type="entry name" value="MFS_dom"/>
</dbReference>
<keyword evidence="3 6" id="KW-1133">Transmembrane helix</keyword>
<feature type="transmembrane region" description="Helical" evidence="6">
    <location>
        <begin position="270"/>
        <end position="288"/>
    </location>
</feature>
<feature type="transmembrane region" description="Helical" evidence="6">
    <location>
        <begin position="241"/>
        <end position="258"/>
    </location>
</feature>
<dbReference type="Gene3D" id="1.20.1250.20">
    <property type="entry name" value="MFS general substrate transporter like domains"/>
    <property type="match status" value="2"/>
</dbReference>
<proteinExistence type="predicted"/>
<feature type="transmembrane region" description="Helical" evidence="6">
    <location>
        <begin position="440"/>
        <end position="461"/>
    </location>
</feature>
<feature type="transmembrane region" description="Helical" evidence="6">
    <location>
        <begin position="49"/>
        <end position="74"/>
    </location>
</feature>
<evidence type="ECO:0000256" key="2">
    <source>
        <dbReference type="ARBA" id="ARBA00022692"/>
    </source>
</evidence>
<reference evidence="8 9" key="1">
    <citation type="submission" date="2024-05" db="EMBL/GenBank/DDBJ databases">
        <title>A draft genome resource for the thread blight pathogen Marasmius tenuissimus strain MS-2.</title>
        <authorList>
            <person name="Yulfo-Soto G.E."/>
            <person name="Baruah I.K."/>
            <person name="Amoako-Attah I."/>
            <person name="Bukari Y."/>
            <person name="Meinhardt L.W."/>
            <person name="Bailey B.A."/>
            <person name="Cohen S.P."/>
        </authorList>
    </citation>
    <scope>NUCLEOTIDE SEQUENCE [LARGE SCALE GENOMIC DNA]</scope>
    <source>
        <strain evidence="8 9">MS-2</strain>
    </source>
</reference>
<dbReference type="Pfam" id="PF07690">
    <property type="entry name" value="MFS_1"/>
    <property type="match status" value="1"/>
</dbReference>
<dbReference type="PRINTS" id="PR01036">
    <property type="entry name" value="TCRTETB"/>
</dbReference>
<dbReference type="PANTHER" id="PTHR23501">
    <property type="entry name" value="MAJOR FACILITATOR SUPERFAMILY"/>
    <property type="match status" value="1"/>
</dbReference>
<dbReference type="Proteomes" id="UP001437256">
    <property type="component" value="Unassembled WGS sequence"/>
</dbReference>
<evidence type="ECO:0000256" key="6">
    <source>
        <dbReference type="SAM" id="Phobius"/>
    </source>
</evidence>
<feature type="transmembrane region" description="Helical" evidence="6">
    <location>
        <begin position="86"/>
        <end position="103"/>
    </location>
</feature>
<keyword evidence="9" id="KW-1185">Reference proteome</keyword>
<gene>
    <name evidence="8" type="ORF">AAF712_007994</name>
</gene>
<feature type="transmembrane region" description="Helical" evidence="6">
    <location>
        <begin position="200"/>
        <end position="220"/>
    </location>
</feature>
<evidence type="ECO:0000313" key="8">
    <source>
        <dbReference type="EMBL" id="KAL0065003.1"/>
    </source>
</evidence>
<comment type="caution">
    <text evidence="8">The sequence shown here is derived from an EMBL/GenBank/DDBJ whole genome shotgun (WGS) entry which is preliminary data.</text>
</comment>
<feature type="transmembrane region" description="Helical" evidence="6">
    <location>
        <begin position="345"/>
        <end position="366"/>
    </location>
</feature>
<dbReference type="SUPFAM" id="SSF103473">
    <property type="entry name" value="MFS general substrate transporter"/>
    <property type="match status" value="1"/>
</dbReference>
<organism evidence="8 9">
    <name type="scientific">Marasmius tenuissimus</name>
    <dbReference type="NCBI Taxonomy" id="585030"/>
    <lineage>
        <taxon>Eukaryota</taxon>
        <taxon>Fungi</taxon>
        <taxon>Dikarya</taxon>
        <taxon>Basidiomycota</taxon>
        <taxon>Agaricomycotina</taxon>
        <taxon>Agaricomycetes</taxon>
        <taxon>Agaricomycetidae</taxon>
        <taxon>Agaricales</taxon>
        <taxon>Marasmiineae</taxon>
        <taxon>Marasmiaceae</taxon>
        <taxon>Marasmius</taxon>
    </lineage>
</organism>
<feature type="transmembrane region" description="Helical" evidence="6">
    <location>
        <begin position="373"/>
        <end position="398"/>
    </location>
</feature>
<feature type="domain" description="Major facilitator superfamily (MFS) profile" evidence="7">
    <location>
        <begin position="49"/>
        <end position="537"/>
    </location>
</feature>
<dbReference type="InterPro" id="IPR011701">
    <property type="entry name" value="MFS"/>
</dbReference>
<evidence type="ECO:0000256" key="3">
    <source>
        <dbReference type="ARBA" id="ARBA00022989"/>
    </source>
</evidence>
<dbReference type="InterPro" id="IPR036259">
    <property type="entry name" value="MFS_trans_sf"/>
</dbReference>